<dbReference type="Proteomes" id="UP000294933">
    <property type="component" value="Unassembled WGS sequence"/>
</dbReference>
<reference evidence="1 2" key="1">
    <citation type="submission" date="2018-06" db="EMBL/GenBank/DDBJ databases">
        <title>A transcriptomic atlas of mushroom development highlights an independent origin of complex multicellularity.</title>
        <authorList>
            <consortium name="DOE Joint Genome Institute"/>
            <person name="Krizsan K."/>
            <person name="Almasi E."/>
            <person name="Merenyi Z."/>
            <person name="Sahu N."/>
            <person name="Viragh M."/>
            <person name="Koszo T."/>
            <person name="Mondo S."/>
            <person name="Kiss B."/>
            <person name="Balint B."/>
            <person name="Kues U."/>
            <person name="Barry K."/>
            <person name="Hegedus J.C."/>
            <person name="Henrissat B."/>
            <person name="Johnson J."/>
            <person name="Lipzen A."/>
            <person name="Ohm R."/>
            <person name="Nagy I."/>
            <person name="Pangilinan J."/>
            <person name="Yan J."/>
            <person name="Xiong Y."/>
            <person name="Grigoriev I.V."/>
            <person name="Hibbett D.S."/>
            <person name="Nagy L.G."/>
        </authorList>
    </citation>
    <scope>NUCLEOTIDE SEQUENCE [LARGE SCALE GENOMIC DNA]</scope>
    <source>
        <strain evidence="1 2">SZMC22713</strain>
    </source>
</reference>
<proteinExistence type="predicted"/>
<dbReference type="OrthoDB" id="3261690at2759"/>
<organism evidence="1 2">
    <name type="scientific">Rickenella mellea</name>
    <dbReference type="NCBI Taxonomy" id="50990"/>
    <lineage>
        <taxon>Eukaryota</taxon>
        <taxon>Fungi</taxon>
        <taxon>Dikarya</taxon>
        <taxon>Basidiomycota</taxon>
        <taxon>Agaricomycotina</taxon>
        <taxon>Agaricomycetes</taxon>
        <taxon>Hymenochaetales</taxon>
        <taxon>Rickenellaceae</taxon>
        <taxon>Rickenella</taxon>
    </lineage>
</organism>
<dbReference type="AlphaFoldDB" id="A0A4Y7PDN6"/>
<accession>A0A4Y7PDN6</accession>
<name>A0A4Y7PDN6_9AGAM</name>
<dbReference type="EMBL" id="ML170648">
    <property type="protein sequence ID" value="TDL13403.1"/>
    <property type="molecule type" value="Genomic_DNA"/>
</dbReference>
<keyword evidence="2" id="KW-1185">Reference proteome</keyword>
<evidence type="ECO:0000313" key="2">
    <source>
        <dbReference type="Proteomes" id="UP000294933"/>
    </source>
</evidence>
<dbReference type="VEuPathDB" id="FungiDB:BD410DRAFT_735443"/>
<sequence length="299" mass="33481">MFYDRVIRPAALEINAQQSADWPPTAEAEGIRSSGKNRTAYSYTRRSIRRADLHDFGNLVLQKCEENLPFGKGAFFGHQFRGTKGCTFHDPTDDHASASSLDDCLQDLDLESFADPNMVWFVDVGIELYSPGHVVLWRRDSHFNLIQHFLGTDERTAARNSTPGTCYVVDTTAHITHLAGFRLRPTKVGKFAHKVAYVQAYVTEKSLTYRPEGKYHAKHISVLQALQKSSGGAIPFLMDIDKLYDAAISAEMTGSARIELRVNITHAQQDLRGFPDDLIASSIVCVPQKDYWCISTLLP</sequence>
<evidence type="ECO:0000313" key="1">
    <source>
        <dbReference type="EMBL" id="TDL13403.1"/>
    </source>
</evidence>
<gene>
    <name evidence="1" type="ORF">BD410DRAFT_735443</name>
</gene>
<protein>
    <submittedName>
        <fullName evidence="1">Uncharacterized protein</fullName>
    </submittedName>
</protein>